<feature type="compositionally biased region" description="Low complexity" evidence="1">
    <location>
        <begin position="27"/>
        <end position="40"/>
    </location>
</feature>
<evidence type="ECO:0000259" key="3">
    <source>
        <dbReference type="Pfam" id="PF13529"/>
    </source>
</evidence>
<dbReference type="Proteomes" id="UP001501509">
    <property type="component" value="Unassembled WGS sequence"/>
</dbReference>
<feature type="region of interest" description="Disordered" evidence="1">
    <location>
        <begin position="27"/>
        <end position="51"/>
    </location>
</feature>
<dbReference type="Pfam" id="PF13529">
    <property type="entry name" value="Peptidase_C39_2"/>
    <property type="match status" value="1"/>
</dbReference>
<organism evidence="4 5">
    <name type="scientific">Actinomadura fulvescens</name>
    <dbReference type="NCBI Taxonomy" id="46160"/>
    <lineage>
        <taxon>Bacteria</taxon>
        <taxon>Bacillati</taxon>
        <taxon>Actinomycetota</taxon>
        <taxon>Actinomycetes</taxon>
        <taxon>Streptosporangiales</taxon>
        <taxon>Thermomonosporaceae</taxon>
        <taxon>Actinomadura</taxon>
    </lineage>
</organism>
<dbReference type="Gene3D" id="3.90.70.10">
    <property type="entry name" value="Cysteine proteinases"/>
    <property type="match status" value="1"/>
</dbReference>
<dbReference type="EMBL" id="BAAATD010000001">
    <property type="protein sequence ID" value="GAA2576405.1"/>
    <property type="molecule type" value="Genomic_DNA"/>
</dbReference>
<dbReference type="RefSeq" id="WP_344537416.1">
    <property type="nucleotide sequence ID" value="NZ_BAAATD010000001.1"/>
</dbReference>
<dbReference type="InterPro" id="IPR039564">
    <property type="entry name" value="Peptidase_C39-like"/>
</dbReference>
<evidence type="ECO:0000313" key="5">
    <source>
        <dbReference type="Proteomes" id="UP001501509"/>
    </source>
</evidence>
<keyword evidence="2" id="KW-0732">Signal</keyword>
<sequence length="239" mass="26363">MKRSTATTIIAALAAAPLAVPLPANAAAPAPAAPPAAEATGGTGGKPPPKERILKNVTWERQKHLWYCGPAAARIALTTWVRKPKSQDKLAKDMVSGPPWNRQTPNVLFATIAMNKALAGSGKGRPYRSRFLHGGRPFDYRRAKFLADIKRTVGTRGRAMVINIRSTKSRQMIRAYPNRDVYHYVVVYGYSSNNRIYIADPASGLKDYKGVPKKYSVTISHLTRLLHAGDKKHPYQYLD</sequence>
<name>A0ABN3PD46_9ACTN</name>
<evidence type="ECO:0000256" key="2">
    <source>
        <dbReference type="SAM" id="SignalP"/>
    </source>
</evidence>
<reference evidence="4 5" key="1">
    <citation type="journal article" date="2019" name="Int. J. Syst. Evol. Microbiol.">
        <title>The Global Catalogue of Microorganisms (GCM) 10K type strain sequencing project: providing services to taxonomists for standard genome sequencing and annotation.</title>
        <authorList>
            <consortium name="The Broad Institute Genomics Platform"/>
            <consortium name="The Broad Institute Genome Sequencing Center for Infectious Disease"/>
            <person name="Wu L."/>
            <person name="Ma J."/>
        </authorList>
    </citation>
    <scope>NUCLEOTIDE SEQUENCE [LARGE SCALE GENOMIC DNA]</scope>
    <source>
        <strain evidence="4 5">JCM 6833</strain>
    </source>
</reference>
<evidence type="ECO:0000256" key="1">
    <source>
        <dbReference type="SAM" id="MobiDB-lite"/>
    </source>
</evidence>
<keyword evidence="5" id="KW-1185">Reference proteome</keyword>
<proteinExistence type="predicted"/>
<comment type="caution">
    <text evidence="4">The sequence shown here is derived from an EMBL/GenBank/DDBJ whole genome shotgun (WGS) entry which is preliminary data.</text>
</comment>
<feature type="chain" id="PRO_5045592987" description="Peptidase C39-like domain-containing protein" evidence="2">
    <location>
        <begin position="27"/>
        <end position="239"/>
    </location>
</feature>
<feature type="domain" description="Peptidase C39-like" evidence="3">
    <location>
        <begin position="56"/>
        <end position="202"/>
    </location>
</feature>
<feature type="signal peptide" evidence="2">
    <location>
        <begin position="1"/>
        <end position="26"/>
    </location>
</feature>
<evidence type="ECO:0000313" key="4">
    <source>
        <dbReference type="EMBL" id="GAA2576405.1"/>
    </source>
</evidence>
<accession>A0ABN3PD46</accession>
<protein>
    <recommendedName>
        <fullName evidence="3">Peptidase C39-like domain-containing protein</fullName>
    </recommendedName>
</protein>
<gene>
    <name evidence="4" type="ORF">GCM10010411_06040</name>
</gene>